<dbReference type="GO" id="GO:0003723">
    <property type="term" value="F:RNA binding"/>
    <property type="evidence" value="ECO:0007669"/>
    <property type="project" value="UniProtKB-UniRule"/>
</dbReference>
<dbReference type="InterPro" id="IPR053943">
    <property type="entry name" value="RlmKL-like_Mtase_CS"/>
</dbReference>
<evidence type="ECO:0000256" key="3">
    <source>
        <dbReference type="PROSITE-ProRule" id="PRU00529"/>
    </source>
</evidence>
<keyword evidence="6" id="KW-1185">Reference proteome</keyword>
<name>A0A518CUY1_9BACT</name>
<dbReference type="Pfam" id="PF22020">
    <property type="entry name" value="RlmL_1st"/>
    <property type="match status" value="1"/>
</dbReference>
<dbReference type="Gene3D" id="3.30.2130.30">
    <property type="match status" value="1"/>
</dbReference>
<proteinExistence type="predicted"/>
<dbReference type="InterPro" id="IPR000241">
    <property type="entry name" value="RlmKL-like_Mtase"/>
</dbReference>
<dbReference type="Gene3D" id="3.40.50.150">
    <property type="entry name" value="Vaccinia Virus protein VP39"/>
    <property type="match status" value="1"/>
</dbReference>
<keyword evidence="1 5" id="KW-0489">Methyltransferase</keyword>
<dbReference type="Pfam" id="PF02926">
    <property type="entry name" value="THUMP"/>
    <property type="match status" value="1"/>
</dbReference>
<keyword evidence="3" id="KW-0694">RNA-binding</keyword>
<evidence type="ECO:0000313" key="6">
    <source>
        <dbReference type="Proteomes" id="UP000319342"/>
    </source>
</evidence>
<dbReference type="Pfam" id="PF01170">
    <property type="entry name" value="UPF0020"/>
    <property type="match status" value="1"/>
</dbReference>
<dbReference type="Proteomes" id="UP000319342">
    <property type="component" value="Chromosome"/>
</dbReference>
<organism evidence="5 6">
    <name type="scientific">Rohdeia mirabilis</name>
    <dbReference type="NCBI Taxonomy" id="2528008"/>
    <lineage>
        <taxon>Bacteria</taxon>
        <taxon>Pseudomonadati</taxon>
        <taxon>Planctomycetota</taxon>
        <taxon>Planctomycetia</taxon>
        <taxon>Planctomycetia incertae sedis</taxon>
        <taxon>Rohdeia</taxon>
    </lineage>
</organism>
<protein>
    <submittedName>
        <fullName evidence="5">Ribosomal RNA large subunit methyltransferase L</fullName>
        <ecNumber evidence="5">2.1.1.173</ecNumber>
    </submittedName>
</protein>
<sequence>MAATLETFFATCAPGVEPILHAEVRALGFAKSEQQVGGVYFEGTLADARRANLWLRTAVRVLMRVGRFTARDADELYLGASTVDWKRFLRVEGRLVVDARSTRSELDHTRFVEQRVKDAVVDQLRRADGTRPIVDREGADLGVHAHLFQNRCTLSVDTSGWALHRRGWRREQGPAPLAETLAAAVVMMSGWNQRAPFLDPFCGSGTLAIEAALMATNTAPGLMRRFGFERWPGHDAAAFEREREAARAQVVPIGKRVIRGSDRDGEQVRRAAVNVESAGLADAIVLEEADAREFAPRAGWNACVVSNLPYGKRVGAGERGDPRAKPSGGDVSMLYARFSEILRERARGFDYGLLVSDGPELNRLQLPDAKRTPFLNGGIDCQVVTGHVPD</sequence>
<dbReference type="SUPFAM" id="SSF53335">
    <property type="entry name" value="S-adenosyl-L-methionine-dependent methyltransferases"/>
    <property type="match status" value="1"/>
</dbReference>
<dbReference type="EC" id="2.1.1.173" evidence="5"/>
<dbReference type="PROSITE" id="PS51165">
    <property type="entry name" value="THUMP"/>
    <property type="match status" value="1"/>
</dbReference>
<dbReference type="SMART" id="SM00981">
    <property type="entry name" value="THUMP"/>
    <property type="match status" value="1"/>
</dbReference>
<dbReference type="AlphaFoldDB" id="A0A518CUY1"/>
<feature type="domain" description="THUMP" evidence="4">
    <location>
        <begin position="47"/>
        <end position="158"/>
    </location>
</feature>
<dbReference type="PANTHER" id="PTHR47313:SF1">
    <property type="entry name" value="RIBOSOMAL RNA LARGE SUBUNIT METHYLTRANSFERASE K_L"/>
    <property type="match status" value="1"/>
</dbReference>
<dbReference type="RefSeq" id="WP_145182009.1">
    <property type="nucleotide sequence ID" value="NZ_CP036290.1"/>
</dbReference>
<dbReference type="InterPro" id="IPR004114">
    <property type="entry name" value="THUMP_dom"/>
</dbReference>
<gene>
    <name evidence="5" type="primary">rlmL_1</name>
    <name evidence="5" type="ORF">Pla163_01290</name>
</gene>
<accession>A0A518CUY1</accession>
<dbReference type="InterPro" id="IPR054170">
    <property type="entry name" value="RlmL_1st"/>
</dbReference>
<dbReference type="CDD" id="cd11715">
    <property type="entry name" value="THUMP_AdoMetMT"/>
    <property type="match status" value="1"/>
</dbReference>
<dbReference type="PANTHER" id="PTHR47313">
    <property type="entry name" value="RIBOSOMAL RNA LARGE SUBUNIT METHYLTRANSFERASE K/L"/>
    <property type="match status" value="1"/>
</dbReference>
<dbReference type="GO" id="GO:0070043">
    <property type="term" value="F:rRNA (guanine-N7-)-methyltransferase activity"/>
    <property type="evidence" value="ECO:0007669"/>
    <property type="project" value="TreeGrafter"/>
</dbReference>
<evidence type="ECO:0000259" key="4">
    <source>
        <dbReference type="PROSITE" id="PS51165"/>
    </source>
</evidence>
<dbReference type="OrthoDB" id="9809404at2"/>
<dbReference type="EMBL" id="CP036290">
    <property type="protein sequence ID" value="QDU83033.1"/>
    <property type="molecule type" value="Genomic_DNA"/>
</dbReference>
<evidence type="ECO:0000313" key="5">
    <source>
        <dbReference type="EMBL" id="QDU83033.1"/>
    </source>
</evidence>
<reference evidence="5 6" key="1">
    <citation type="submission" date="2019-02" db="EMBL/GenBank/DDBJ databases">
        <title>Deep-cultivation of Planctomycetes and their phenomic and genomic characterization uncovers novel biology.</title>
        <authorList>
            <person name="Wiegand S."/>
            <person name="Jogler M."/>
            <person name="Boedeker C."/>
            <person name="Pinto D."/>
            <person name="Vollmers J."/>
            <person name="Rivas-Marin E."/>
            <person name="Kohn T."/>
            <person name="Peeters S.H."/>
            <person name="Heuer A."/>
            <person name="Rast P."/>
            <person name="Oberbeckmann S."/>
            <person name="Bunk B."/>
            <person name="Jeske O."/>
            <person name="Meyerdierks A."/>
            <person name="Storesund J.E."/>
            <person name="Kallscheuer N."/>
            <person name="Luecker S."/>
            <person name="Lage O.M."/>
            <person name="Pohl T."/>
            <person name="Merkel B.J."/>
            <person name="Hornburger P."/>
            <person name="Mueller R.-W."/>
            <person name="Bruemmer F."/>
            <person name="Labrenz M."/>
            <person name="Spormann A.M."/>
            <person name="Op den Camp H."/>
            <person name="Overmann J."/>
            <person name="Amann R."/>
            <person name="Jetten M.S.M."/>
            <person name="Mascher T."/>
            <person name="Medema M.H."/>
            <person name="Devos D.P."/>
            <person name="Kaster A.-K."/>
            <person name="Ovreas L."/>
            <person name="Rohde M."/>
            <person name="Galperin M.Y."/>
            <person name="Jogler C."/>
        </authorList>
    </citation>
    <scope>NUCLEOTIDE SEQUENCE [LARGE SCALE GENOMIC DNA]</scope>
    <source>
        <strain evidence="5 6">Pla163</strain>
    </source>
</reference>
<dbReference type="PROSITE" id="PS01261">
    <property type="entry name" value="UPF0020"/>
    <property type="match status" value="1"/>
</dbReference>
<dbReference type="InterPro" id="IPR029063">
    <property type="entry name" value="SAM-dependent_MTases_sf"/>
</dbReference>
<evidence type="ECO:0000256" key="1">
    <source>
        <dbReference type="ARBA" id="ARBA00022603"/>
    </source>
</evidence>
<evidence type="ECO:0000256" key="2">
    <source>
        <dbReference type="ARBA" id="ARBA00022679"/>
    </source>
</evidence>
<keyword evidence="2 5" id="KW-0808">Transferase</keyword>
<dbReference type="GO" id="GO:0052915">
    <property type="term" value="F:23S rRNA (guanine(2445)-N(2))-methyltransferase activity"/>
    <property type="evidence" value="ECO:0007669"/>
    <property type="project" value="UniProtKB-EC"/>
</dbReference>